<dbReference type="SUPFAM" id="SSF161084">
    <property type="entry name" value="MAPEG domain-like"/>
    <property type="match status" value="1"/>
</dbReference>
<dbReference type="GO" id="GO:0004602">
    <property type="term" value="F:glutathione peroxidase activity"/>
    <property type="evidence" value="ECO:0007669"/>
    <property type="project" value="TreeGrafter"/>
</dbReference>
<evidence type="ECO:0000256" key="20">
    <source>
        <dbReference type="ARBA" id="ARBA00076908"/>
    </source>
</evidence>
<keyword evidence="11" id="KW-0456">Lyase</keyword>
<comment type="caution">
    <text evidence="22">The sequence shown here is derived from an EMBL/GenBank/DDBJ whole genome shotgun (WGS) entry which is preliminary data.</text>
</comment>
<evidence type="ECO:0000256" key="13">
    <source>
        <dbReference type="ARBA" id="ARBA00037884"/>
    </source>
</evidence>
<dbReference type="InterPro" id="IPR050997">
    <property type="entry name" value="MAPEG"/>
</dbReference>
<dbReference type="InterPro" id="IPR023352">
    <property type="entry name" value="MAPEG-like_dom_sf"/>
</dbReference>
<dbReference type="Pfam" id="PF01124">
    <property type="entry name" value="MAPEG"/>
    <property type="match status" value="1"/>
</dbReference>
<comment type="pathway">
    <text evidence="14">Lipid metabolism; arachidonate metabolism.</text>
</comment>
<evidence type="ECO:0000256" key="14">
    <source>
        <dbReference type="ARBA" id="ARBA00037916"/>
    </source>
</evidence>
<comment type="catalytic activity">
    <reaction evidence="16">
        <text>leukotriene C4 = leukotriene A4 + glutathione</text>
        <dbReference type="Rhea" id="RHEA:17617"/>
        <dbReference type="ChEBI" id="CHEBI:57463"/>
        <dbReference type="ChEBI" id="CHEBI:57925"/>
        <dbReference type="ChEBI" id="CHEBI:57973"/>
        <dbReference type="EC" id="4.4.1.20"/>
    </reaction>
    <physiologicalReaction direction="right-to-left" evidence="16">
        <dbReference type="Rhea" id="RHEA:17619"/>
    </physiologicalReaction>
</comment>
<feature type="transmembrane region" description="Helical" evidence="21">
    <location>
        <begin position="13"/>
        <end position="33"/>
    </location>
</feature>
<keyword evidence="2 22" id="KW-0808">Transferase</keyword>
<organism evidence="22 23">
    <name type="scientific">Tribonema minus</name>
    <dbReference type="NCBI Taxonomy" id="303371"/>
    <lineage>
        <taxon>Eukaryota</taxon>
        <taxon>Sar</taxon>
        <taxon>Stramenopiles</taxon>
        <taxon>Ochrophyta</taxon>
        <taxon>PX clade</taxon>
        <taxon>Xanthophyceae</taxon>
        <taxon>Tribonematales</taxon>
        <taxon>Tribonemataceae</taxon>
        <taxon>Tribonema</taxon>
    </lineage>
</organism>
<evidence type="ECO:0000256" key="12">
    <source>
        <dbReference type="ARBA" id="ARBA00023288"/>
    </source>
</evidence>
<reference evidence="22" key="1">
    <citation type="submission" date="2021-02" db="EMBL/GenBank/DDBJ databases">
        <title>First Annotated Genome of the Yellow-green Alga Tribonema minus.</title>
        <authorList>
            <person name="Mahan K.M."/>
        </authorList>
    </citation>
    <scope>NUCLEOTIDE SEQUENCE</scope>
    <source>
        <strain evidence="22">UTEX B ZZ1240</strain>
    </source>
</reference>
<dbReference type="PANTHER" id="PTHR10250:SF26">
    <property type="entry name" value="GLUTATHIONE S-TRANSFERASE 3, MITOCHONDRIAL"/>
    <property type="match status" value="1"/>
</dbReference>
<evidence type="ECO:0000256" key="16">
    <source>
        <dbReference type="ARBA" id="ARBA00049298"/>
    </source>
</evidence>
<dbReference type="EMBL" id="JAFCMP010000141">
    <property type="protein sequence ID" value="KAG5185146.1"/>
    <property type="molecule type" value="Genomic_DNA"/>
</dbReference>
<keyword evidence="4" id="KW-1000">Mitochondrion outer membrane</keyword>
<dbReference type="GO" id="GO:0006691">
    <property type="term" value="P:leukotriene metabolic process"/>
    <property type="evidence" value="ECO:0007669"/>
    <property type="project" value="UniProtKB-ARBA"/>
</dbReference>
<evidence type="ECO:0000256" key="10">
    <source>
        <dbReference type="ARBA" id="ARBA00023139"/>
    </source>
</evidence>
<keyword evidence="6" id="KW-0560">Oxidoreductase</keyword>
<dbReference type="GO" id="GO:0005783">
    <property type="term" value="C:endoplasmic reticulum"/>
    <property type="evidence" value="ECO:0007669"/>
    <property type="project" value="TreeGrafter"/>
</dbReference>
<evidence type="ECO:0000256" key="8">
    <source>
        <dbReference type="ARBA" id="ARBA00023128"/>
    </source>
</evidence>
<dbReference type="GO" id="GO:0005635">
    <property type="term" value="C:nuclear envelope"/>
    <property type="evidence" value="ECO:0007669"/>
    <property type="project" value="TreeGrafter"/>
</dbReference>
<dbReference type="AlphaFoldDB" id="A0A835Z1D6"/>
<comment type="pathway">
    <text evidence="13">Lipid metabolism; leukotriene C4 biosynthesis.</text>
</comment>
<evidence type="ECO:0000256" key="7">
    <source>
        <dbReference type="ARBA" id="ARBA00023098"/>
    </source>
</evidence>
<evidence type="ECO:0000313" key="22">
    <source>
        <dbReference type="EMBL" id="KAG5185146.1"/>
    </source>
</evidence>
<evidence type="ECO:0000256" key="15">
    <source>
        <dbReference type="ARBA" id="ARBA00039056"/>
    </source>
</evidence>
<dbReference type="EC" id="4.4.1.20" evidence="15"/>
<dbReference type="GO" id="GO:0006629">
    <property type="term" value="P:lipid metabolic process"/>
    <property type="evidence" value="ECO:0007669"/>
    <property type="project" value="UniProtKB-KW"/>
</dbReference>
<evidence type="ECO:0000256" key="5">
    <source>
        <dbReference type="ARBA" id="ARBA00022989"/>
    </source>
</evidence>
<protein>
    <recommendedName>
        <fullName evidence="18">Glutathione S-transferase 3, mitochondrial</fullName>
        <ecNumber evidence="15">4.4.1.20</ecNumber>
    </recommendedName>
    <alternativeName>
        <fullName evidence="19">Glutathione peroxidase MGST3</fullName>
    </alternativeName>
    <alternativeName>
        <fullName evidence="20">LTC4 synthase MGST3</fullName>
    </alternativeName>
</protein>
<keyword evidence="5 21" id="KW-1133">Transmembrane helix</keyword>
<dbReference type="GO" id="GO:0004364">
    <property type="term" value="F:glutathione transferase activity"/>
    <property type="evidence" value="ECO:0007669"/>
    <property type="project" value="TreeGrafter"/>
</dbReference>
<keyword evidence="9 21" id="KW-0472">Membrane</keyword>
<dbReference type="FunFam" id="1.20.120.550:FF:000004">
    <property type="entry name" value="Microsomal glutathione S-transferase 3"/>
    <property type="match status" value="1"/>
</dbReference>
<evidence type="ECO:0000256" key="18">
    <source>
        <dbReference type="ARBA" id="ARBA00069748"/>
    </source>
</evidence>
<evidence type="ECO:0000256" key="4">
    <source>
        <dbReference type="ARBA" id="ARBA00022787"/>
    </source>
</evidence>
<keyword evidence="3 21" id="KW-0812">Transmembrane</keyword>
<evidence type="ECO:0000256" key="3">
    <source>
        <dbReference type="ARBA" id="ARBA00022692"/>
    </source>
</evidence>
<dbReference type="Proteomes" id="UP000664859">
    <property type="component" value="Unassembled WGS sequence"/>
</dbReference>
<evidence type="ECO:0000256" key="1">
    <source>
        <dbReference type="ARBA" id="ARBA00004374"/>
    </source>
</evidence>
<comment type="subcellular location">
    <subcellularLocation>
        <location evidence="1">Mitochondrion outer membrane</location>
        <topology evidence="1">Multi-pass membrane protein</topology>
    </subcellularLocation>
</comment>
<evidence type="ECO:0000256" key="21">
    <source>
        <dbReference type="SAM" id="Phobius"/>
    </source>
</evidence>
<dbReference type="GO" id="GO:0005741">
    <property type="term" value="C:mitochondrial outer membrane"/>
    <property type="evidence" value="ECO:0007669"/>
    <property type="project" value="UniProtKB-SubCell"/>
</dbReference>
<dbReference type="GO" id="GO:0004464">
    <property type="term" value="F:leukotriene-C4 synthase activity"/>
    <property type="evidence" value="ECO:0007669"/>
    <property type="project" value="UniProtKB-EC"/>
</dbReference>
<dbReference type="OrthoDB" id="410651at2759"/>
<feature type="transmembrane region" description="Helical" evidence="21">
    <location>
        <begin position="78"/>
        <end position="105"/>
    </location>
</feature>
<feature type="transmembrane region" description="Helical" evidence="21">
    <location>
        <begin position="125"/>
        <end position="146"/>
    </location>
</feature>
<name>A0A835Z1D6_9STRA</name>
<keyword evidence="10" id="KW-0564">Palmitate</keyword>
<keyword evidence="7" id="KW-0443">Lipid metabolism</keyword>
<dbReference type="PANTHER" id="PTHR10250">
    <property type="entry name" value="MICROSOMAL GLUTATHIONE S-TRANSFERASE"/>
    <property type="match status" value="1"/>
</dbReference>
<gene>
    <name evidence="22" type="ORF">JKP88DRAFT_268411</name>
</gene>
<evidence type="ECO:0000256" key="11">
    <source>
        <dbReference type="ARBA" id="ARBA00023239"/>
    </source>
</evidence>
<evidence type="ECO:0000256" key="6">
    <source>
        <dbReference type="ARBA" id="ARBA00023002"/>
    </source>
</evidence>
<evidence type="ECO:0000256" key="19">
    <source>
        <dbReference type="ARBA" id="ARBA00075145"/>
    </source>
</evidence>
<keyword evidence="23" id="KW-1185">Reference proteome</keyword>
<evidence type="ECO:0000256" key="9">
    <source>
        <dbReference type="ARBA" id="ARBA00023136"/>
    </source>
</evidence>
<sequence>MASFLDSVRLQPAHGYVAGVAIASVFVNTWAAFGVGAARKKYNVPYPQMYAETSHAHSTQFNCVQRAHQNILENYPPFLMLLAVGSTYRPALAAAFGALRLFGFISYYKGYSSGDPKKRLNPGTAVGYMGLFGLLGLGFEVVARLITS</sequence>
<evidence type="ECO:0000256" key="17">
    <source>
        <dbReference type="ARBA" id="ARBA00051411"/>
    </source>
</evidence>
<comment type="catalytic activity">
    <reaction evidence="17">
        <text>15-deoxy-Delta(12,14)-prostaglandin J2 + glutathione = 15-deoxy-Delta(12,14)-prostaglandin J2-S-(R)-glutathione</text>
        <dbReference type="Rhea" id="RHEA:75963"/>
        <dbReference type="ChEBI" id="CHEBI:57925"/>
        <dbReference type="ChEBI" id="CHEBI:85236"/>
        <dbReference type="ChEBI" id="CHEBI:194498"/>
    </reaction>
    <physiologicalReaction direction="left-to-right" evidence="17">
        <dbReference type="Rhea" id="RHEA:75964"/>
    </physiologicalReaction>
</comment>
<evidence type="ECO:0000256" key="2">
    <source>
        <dbReference type="ARBA" id="ARBA00022679"/>
    </source>
</evidence>
<keyword evidence="12" id="KW-0449">Lipoprotein</keyword>
<dbReference type="Gene3D" id="1.20.120.550">
    <property type="entry name" value="Membrane associated eicosanoid/glutathione metabolism-like domain"/>
    <property type="match status" value="1"/>
</dbReference>
<accession>A0A835Z1D6</accession>
<keyword evidence="8" id="KW-0496">Mitochondrion</keyword>
<proteinExistence type="predicted"/>
<dbReference type="InterPro" id="IPR001129">
    <property type="entry name" value="Membr-assoc_MAPEG"/>
</dbReference>
<evidence type="ECO:0000313" key="23">
    <source>
        <dbReference type="Proteomes" id="UP000664859"/>
    </source>
</evidence>